<dbReference type="RefSeq" id="WP_133314910.1">
    <property type="nucleotide sequence ID" value="NZ_SMTL01000001.1"/>
</dbReference>
<name>A0A4R5UNX1_9HYPH</name>
<organism evidence="2 3">
    <name type="scientific">Rhizobium deserti</name>
    <dbReference type="NCBI Taxonomy" id="2547961"/>
    <lineage>
        <taxon>Bacteria</taxon>
        <taxon>Pseudomonadati</taxon>
        <taxon>Pseudomonadota</taxon>
        <taxon>Alphaproteobacteria</taxon>
        <taxon>Hyphomicrobiales</taxon>
        <taxon>Rhizobiaceae</taxon>
        <taxon>Rhizobium/Agrobacterium group</taxon>
        <taxon>Rhizobium</taxon>
    </lineage>
</organism>
<evidence type="ECO:0000313" key="2">
    <source>
        <dbReference type="EMBL" id="TDK39464.1"/>
    </source>
</evidence>
<feature type="transmembrane region" description="Helical" evidence="1">
    <location>
        <begin position="33"/>
        <end position="52"/>
    </location>
</feature>
<evidence type="ECO:0000313" key="3">
    <source>
        <dbReference type="Proteomes" id="UP000295238"/>
    </source>
</evidence>
<feature type="transmembrane region" description="Helical" evidence="1">
    <location>
        <begin position="7"/>
        <end position="27"/>
    </location>
</feature>
<dbReference type="AlphaFoldDB" id="A0A4R5UNX1"/>
<comment type="caution">
    <text evidence="2">The sequence shown here is derived from an EMBL/GenBank/DDBJ whole genome shotgun (WGS) entry which is preliminary data.</text>
</comment>
<dbReference type="Proteomes" id="UP000295238">
    <property type="component" value="Unassembled WGS sequence"/>
</dbReference>
<accession>A0A4R5UNX1</accession>
<keyword evidence="1" id="KW-0812">Transmembrane</keyword>
<keyword evidence="3" id="KW-1185">Reference proteome</keyword>
<gene>
    <name evidence="2" type="ORF">E2F50_04950</name>
</gene>
<evidence type="ECO:0000256" key="1">
    <source>
        <dbReference type="SAM" id="Phobius"/>
    </source>
</evidence>
<protein>
    <submittedName>
        <fullName evidence="2">Uncharacterized protein</fullName>
    </submittedName>
</protein>
<reference evidence="2 3" key="1">
    <citation type="submission" date="2019-03" db="EMBL/GenBank/DDBJ databases">
        <title>Rhizobium sp. nov., an bacterium isolated from biocrust in Mu Us Desert.</title>
        <authorList>
            <person name="Lixiong L."/>
        </authorList>
    </citation>
    <scope>NUCLEOTIDE SEQUENCE [LARGE SCALE GENOMIC DNA]</scope>
    <source>
        <strain evidence="2 3">SPY-1</strain>
    </source>
</reference>
<sequence length="78" mass="8743">MAKAIRIVAGSRLWPALFAIVLALIFVPNDLGIPVLATTVILFLAWLVFPYYREAPDHLMRSIVSSAFFGFTMGYFAY</sequence>
<keyword evidence="1" id="KW-0472">Membrane</keyword>
<dbReference type="EMBL" id="SMTL01000001">
    <property type="protein sequence ID" value="TDK39464.1"/>
    <property type="molecule type" value="Genomic_DNA"/>
</dbReference>
<proteinExistence type="predicted"/>
<keyword evidence="1" id="KW-1133">Transmembrane helix</keyword>
<feature type="transmembrane region" description="Helical" evidence="1">
    <location>
        <begin position="59"/>
        <end position="77"/>
    </location>
</feature>